<comment type="caution">
    <text evidence="1">The sequence shown here is derived from an EMBL/GenBank/DDBJ whole genome shotgun (WGS) entry which is preliminary data.</text>
</comment>
<protein>
    <submittedName>
        <fullName evidence="1">Uncharacterized protein</fullName>
    </submittedName>
</protein>
<evidence type="ECO:0000313" key="2">
    <source>
        <dbReference type="Proteomes" id="UP000324222"/>
    </source>
</evidence>
<organism evidence="1 2">
    <name type="scientific">Portunus trituberculatus</name>
    <name type="common">Swimming crab</name>
    <name type="synonym">Neptunus trituberculatus</name>
    <dbReference type="NCBI Taxonomy" id="210409"/>
    <lineage>
        <taxon>Eukaryota</taxon>
        <taxon>Metazoa</taxon>
        <taxon>Ecdysozoa</taxon>
        <taxon>Arthropoda</taxon>
        <taxon>Crustacea</taxon>
        <taxon>Multicrustacea</taxon>
        <taxon>Malacostraca</taxon>
        <taxon>Eumalacostraca</taxon>
        <taxon>Eucarida</taxon>
        <taxon>Decapoda</taxon>
        <taxon>Pleocyemata</taxon>
        <taxon>Brachyura</taxon>
        <taxon>Eubrachyura</taxon>
        <taxon>Portunoidea</taxon>
        <taxon>Portunidae</taxon>
        <taxon>Portuninae</taxon>
        <taxon>Portunus</taxon>
    </lineage>
</organism>
<name>A0A5B7FMX9_PORTR</name>
<reference evidence="1 2" key="1">
    <citation type="submission" date="2019-05" db="EMBL/GenBank/DDBJ databases">
        <title>Another draft genome of Portunus trituberculatus and its Hox gene families provides insights of decapod evolution.</title>
        <authorList>
            <person name="Jeong J.-H."/>
            <person name="Song I."/>
            <person name="Kim S."/>
            <person name="Choi T."/>
            <person name="Kim D."/>
            <person name="Ryu S."/>
            <person name="Kim W."/>
        </authorList>
    </citation>
    <scope>NUCLEOTIDE SEQUENCE [LARGE SCALE GENOMIC DNA]</scope>
    <source>
        <tissue evidence="1">Muscle</tissue>
    </source>
</reference>
<dbReference type="EMBL" id="VSRR010007429">
    <property type="protein sequence ID" value="MPC46876.1"/>
    <property type="molecule type" value="Genomic_DNA"/>
</dbReference>
<keyword evidence="2" id="KW-1185">Reference proteome</keyword>
<dbReference type="AlphaFoldDB" id="A0A5B7FMX9"/>
<dbReference type="Proteomes" id="UP000324222">
    <property type="component" value="Unassembled WGS sequence"/>
</dbReference>
<evidence type="ECO:0000313" key="1">
    <source>
        <dbReference type="EMBL" id="MPC46876.1"/>
    </source>
</evidence>
<proteinExistence type="predicted"/>
<sequence length="92" mass="10598">MSHSLVEESPTMAHLNPLIHYPRHALTLLSTHKIQEKCPVTIVRSESYKITMKGRNVSIDVERLKVCLDERIVKEEYSPSNTNILVRALKME</sequence>
<gene>
    <name evidence="1" type="ORF">E2C01_040606</name>
</gene>
<accession>A0A5B7FMX9</accession>